<evidence type="ECO:0000256" key="2">
    <source>
        <dbReference type="ARBA" id="ARBA00012438"/>
    </source>
</evidence>
<dbReference type="GO" id="GO:0030295">
    <property type="term" value="F:protein kinase activator activity"/>
    <property type="evidence" value="ECO:0007669"/>
    <property type="project" value="TreeGrafter"/>
</dbReference>
<proteinExistence type="predicted"/>
<keyword evidence="5 11" id="KW-0418">Kinase</keyword>
<dbReference type="PROSITE" id="PS50109">
    <property type="entry name" value="HIS_KIN"/>
    <property type="match status" value="1"/>
</dbReference>
<dbReference type="GO" id="GO:0007234">
    <property type="term" value="P:osmosensory signaling via phosphorelay pathway"/>
    <property type="evidence" value="ECO:0007669"/>
    <property type="project" value="TreeGrafter"/>
</dbReference>
<dbReference type="InterPro" id="IPR004358">
    <property type="entry name" value="Sig_transdc_His_kin-like_C"/>
</dbReference>
<feature type="domain" description="Histidine kinase" evidence="10">
    <location>
        <begin position="276"/>
        <end position="473"/>
    </location>
</feature>
<keyword evidence="3" id="KW-0808">Transferase</keyword>
<keyword evidence="9" id="KW-0472">Membrane</keyword>
<dbReference type="PANTHER" id="PTHR42878">
    <property type="entry name" value="TWO-COMPONENT HISTIDINE KINASE"/>
    <property type="match status" value="1"/>
</dbReference>
<feature type="transmembrane region" description="Helical" evidence="9">
    <location>
        <begin position="201"/>
        <end position="222"/>
    </location>
</feature>
<comment type="catalytic activity">
    <reaction evidence="1">
        <text>ATP + protein L-histidine = ADP + protein N-phospho-L-histidine.</text>
        <dbReference type="EC" id="2.7.13.3"/>
    </reaction>
</comment>
<dbReference type="InterPro" id="IPR050351">
    <property type="entry name" value="BphY/WalK/GraS-like"/>
</dbReference>
<feature type="transmembrane region" description="Helical" evidence="9">
    <location>
        <begin position="111"/>
        <end position="129"/>
    </location>
</feature>
<protein>
    <recommendedName>
        <fullName evidence="8">Sensor-like histidine kinase SenX3</fullName>
        <ecNumber evidence="2">2.7.13.3</ecNumber>
    </recommendedName>
</protein>
<dbReference type="Pfam" id="PF02518">
    <property type="entry name" value="HATPase_c"/>
    <property type="match status" value="1"/>
</dbReference>
<evidence type="ECO:0000313" key="11">
    <source>
        <dbReference type="EMBL" id="RYB92591.1"/>
    </source>
</evidence>
<dbReference type="GO" id="GO:0000156">
    <property type="term" value="F:phosphorelay response regulator activity"/>
    <property type="evidence" value="ECO:0007669"/>
    <property type="project" value="TreeGrafter"/>
</dbReference>
<gene>
    <name evidence="11" type="ORF">EUA06_06505</name>
</gene>
<evidence type="ECO:0000256" key="6">
    <source>
        <dbReference type="ARBA" id="ARBA00022840"/>
    </source>
</evidence>
<sequence length="493" mass="51942">MRNQAHGDEGRPSGGTLGVGVLVFAVLAWTSWGGVPSIDARAPDARTLADGVVSGVFITGAVLAAVMGWRRHAQARAGRVVAVGALIAAQALLVALPAIANPPPRFDIEFATLLGICTTVLVGVLGAMTGLRAHRAVADDVFAVGLGMGFLAAGHLLLLIPQGATIAGPMQTLLGLFLVTHVMVAVVVVAHGVLPIPMAQLVAATVVVVAAGMLVIMGGRQGTAWDTVASLGLAAVGAAWLATAWECLHRGVDRAASRRQREMDLALQATTRYQREQLHELRSTVAGLVNGSELLEHAEIAIDARLRVWESVRRELARMQRLLSDEAQPVAPIDLDEALVVILELQRLKGRDVELLTTGDTVEAQARYDSLAEVLNILLDNAAAHGGTDSSVVEVVRSNEGTVDITVTDHGNGIPAQERERIFDWGERGPGSEGEGIGLNLAQRLLAEDGGSLRLTETNGRGSSFVISLPVPRRSIENDLADEDGHGSWRRSG</sequence>
<keyword evidence="6" id="KW-0067">ATP-binding</keyword>
<dbReference type="EMBL" id="SDWS01000002">
    <property type="protein sequence ID" value="RYB92591.1"/>
    <property type="molecule type" value="Genomic_DNA"/>
</dbReference>
<evidence type="ECO:0000259" key="10">
    <source>
        <dbReference type="PROSITE" id="PS50109"/>
    </source>
</evidence>
<feature type="transmembrane region" description="Helical" evidence="9">
    <location>
        <begin position="172"/>
        <end position="194"/>
    </location>
</feature>
<keyword evidence="7" id="KW-0902">Two-component regulatory system</keyword>
<dbReference type="PANTHER" id="PTHR42878:SF7">
    <property type="entry name" value="SENSOR HISTIDINE KINASE GLRK"/>
    <property type="match status" value="1"/>
</dbReference>
<dbReference type="EC" id="2.7.13.3" evidence="2"/>
<reference evidence="11 12" key="1">
    <citation type="submission" date="2019-01" db="EMBL/GenBank/DDBJ databases">
        <title>Novel species of Nocardioides.</title>
        <authorList>
            <person name="Liu Q."/>
            <person name="Xin Y.-H."/>
        </authorList>
    </citation>
    <scope>NUCLEOTIDE SEQUENCE [LARGE SCALE GENOMIC DNA]</scope>
    <source>
        <strain evidence="11 12">HLT3-15</strain>
    </source>
</reference>
<dbReference type="Proteomes" id="UP000291838">
    <property type="component" value="Unassembled WGS sequence"/>
</dbReference>
<evidence type="ECO:0000256" key="8">
    <source>
        <dbReference type="ARBA" id="ARBA00039401"/>
    </source>
</evidence>
<keyword evidence="9" id="KW-1133">Transmembrane helix</keyword>
<dbReference type="GO" id="GO:0005524">
    <property type="term" value="F:ATP binding"/>
    <property type="evidence" value="ECO:0007669"/>
    <property type="project" value="UniProtKB-KW"/>
</dbReference>
<dbReference type="GO" id="GO:0004673">
    <property type="term" value="F:protein histidine kinase activity"/>
    <property type="evidence" value="ECO:0007669"/>
    <property type="project" value="UniProtKB-EC"/>
</dbReference>
<evidence type="ECO:0000256" key="1">
    <source>
        <dbReference type="ARBA" id="ARBA00000085"/>
    </source>
</evidence>
<dbReference type="Gene3D" id="3.30.565.10">
    <property type="entry name" value="Histidine kinase-like ATPase, C-terminal domain"/>
    <property type="match status" value="1"/>
</dbReference>
<dbReference type="InterPro" id="IPR036890">
    <property type="entry name" value="HATPase_C_sf"/>
</dbReference>
<feature type="transmembrane region" description="Helical" evidence="9">
    <location>
        <begin position="81"/>
        <end position="99"/>
    </location>
</feature>
<dbReference type="SUPFAM" id="SSF55874">
    <property type="entry name" value="ATPase domain of HSP90 chaperone/DNA topoisomerase II/histidine kinase"/>
    <property type="match status" value="1"/>
</dbReference>
<feature type="transmembrane region" description="Helical" evidence="9">
    <location>
        <begin position="12"/>
        <end position="32"/>
    </location>
</feature>
<dbReference type="CDD" id="cd00075">
    <property type="entry name" value="HATPase"/>
    <property type="match status" value="1"/>
</dbReference>
<keyword evidence="9" id="KW-0812">Transmembrane</keyword>
<evidence type="ECO:0000256" key="9">
    <source>
        <dbReference type="SAM" id="Phobius"/>
    </source>
</evidence>
<feature type="transmembrane region" description="Helical" evidence="9">
    <location>
        <begin position="228"/>
        <end position="248"/>
    </location>
</feature>
<dbReference type="InterPro" id="IPR003594">
    <property type="entry name" value="HATPase_dom"/>
</dbReference>
<feature type="transmembrane region" description="Helical" evidence="9">
    <location>
        <begin position="141"/>
        <end position="160"/>
    </location>
</feature>
<name>A0A4Q2RU26_9ACTN</name>
<evidence type="ECO:0000256" key="4">
    <source>
        <dbReference type="ARBA" id="ARBA00022741"/>
    </source>
</evidence>
<evidence type="ECO:0000256" key="5">
    <source>
        <dbReference type="ARBA" id="ARBA00022777"/>
    </source>
</evidence>
<feature type="transmembrane region" description="Helical" evidence="9">
    <location>
        <begin position="52"/>
        <end position="69"/>
    </location>
</feature>
<keyword evidence="12" id="KW-1185">Reference proteome</keyword>
<dbReference type="AlphaFoldDB" id="A0A4Q2RU26"/>
<accession>A0A4Q2RU26</accession>
<dbReference type="OrthoDB" id="5195045at2"/>
<evidence type="ECO:0000313" key="12">
    <source>
        <dbReference type="Proteomes" id="UP000291838"/>
    </source>
</evidence>
<dbReference type="PRINTS" id="PR00344">
    <property type="entry name" value="BCTRLSENSOR"/>
</dbReference>
<comment type="caution">
    <text evidence="11">The sequence shown here is derived from an EMBL/GenBank/DDBJ whole genome shotgun (WGS) entry which is preliminary data.</text>
</comment>
<organism evidence="11 12">
    <name type="scientific">Nocardioides glacieisoli</name>
    <dbReference type="NCBI Taxonomy" id="1168730"/>
    <lineage>
        <taxon>Bacteria</taxon>
        <taxon>Bacillati</taxon>
        <taxon>Actinomycetota</taxon>
        <taxon>Actinomycetes</taxon>
        <taxon>Propionibacteriales</taxon>
        <taxon>Nocardioidaceae</taxon>
        <taxon>Nocardioides</taxon>
    </lineage>
</organism>
<dbReference type="SMART" id="SM00387">
    <property type="entry name" value="HATPase_c"/>
    <property type="match status" value="1"/>
</dbReference>
<dbReference type="InterPro" id="IPR005467">
    <property type="entry name" value="His_kinase_dom"/>
</dbReference>
<evidence type="ECO:0000256" key="3">
    <source>
        <dbReference type="ARBA" id="ARBA00022679"/>
    </source>
</evidence>
<keyword evidence="4" id="KW-0547">Nucleotide-binding</keyword>
<evidence type="ECO:0000256" key="7">
    <source>
        <dbReference type="ARBA" id="ARBA00023012"/>
    </source>
</evidence>